<evidence type="ECO:0000256" key="2">
    <source>
        <dbReference type="ARBA" id="ARBA00023125"/>
    </source>
</evidence>
<dbReference type="InterPro" id="IPR028978">
    <property type="entry name" value="Chorismate_lyase_/UTRA_dom_sf"/>
</dbReference>
<gene>
    <name evidence="5" type="primary">phnF</name>
    <name evidence="5" type="ORF">PQR62_23225</name>
</gene>
<sequence length="242" mass="27127">MSSRATRPSGATLWSLIETSLQDDILKGKLRGRLPNEQALAERFQVNRHTVRQAVQSLQNRGLVRVEHGRGTFVRDEMIDYRLGRSSRFSHSLAAQHLLSDVDLRSWEELPAGADVAQLLEIEPGAPVLKVELLDLADEHVVSVCTQYFPLPRFAGFIDLYRESRSTAEAFARLGILRFARKMSRISARLPRAEVARDLQQAKSLPVLYVESVYADDEGVPIEYGITRFAGDSVQVVVEPEA</sequence>
<dbReference type="SUPFAM" id="SSF64288">
    <property type="entry name" value="Chorismate lyase-like"/>
    <property type="match status" value="1"/>
</dbReference>
<dbReference type="PANTHER" id="PTHR44846">
    <property type="entry name" value="MANNOSYL-D-GLYCERATE TRANSPORT/METABOLISM SYSTEM REPRESSOR MNGR-RELATED"/>
    <property type="match status" value="1"/>
</dbReference>
<keyword evidence="2" id="KW-0238">DNA-binding</keyword>
<dbReference type="EMBL" id="JAQQFM010000013">
    <property type="protein sequence ID" value="MFL9927203.1"/>
    <property type="molecule type" value="Genomic_DNA"/>
</dbReference>
<dbReference type="InterPro" id="IPR000524">
    <property type="entry name" value="Tscrpt_reg_HTH_GntR"/>
</dbReference>
<dbReference type="Gene3D" id="1.10.10.10">
    <property type="entry name" value="Winged helix-like DNA-binding domain superfamily/Winged helix DNA-binding domain"/>
    <property type="match status" value="1"/>
</dbReference>
<organism evidence="5 6">
    <name type="scientific">Herbaspirillum lusitanum</name>
    <dbReference type="NCBI Taxonomy" id="213312"/>
    <lineage>
        <taxon>Bacteria</taxon>
        <taxon>Pseudomonadati</taxon>
        <taxon>Pseudomonadota</taxon>
        <taxon>Betaproteobacteria</taxon>
        <taxon>Burkholderiales</taxon>
        <taxon>Oxalobacteraceae</taxon>
        <taxon>Herbaspirillum</taxon>
    </lineage>
</organism>
<evidence type="ECO:0000313" key="5">
    <source>
        <dbReference type="EMBL" id="MFL9927203.1"/>
    </source>
</evidence>
<dbReference type="Proteomes" id="UP001629246">
    <property type="component" value="Unassembled WGS sequence"/>
</dbReference>
<name>A0ABW9AE72_9BURK</name>
<dbReference type="SMART" id="SM00345">
    <property type="entry name" value="HTH_GNTR"/>
    <property type="match status" value="1"/>
</dbReference>
<evidence type="ECO:0000256" key="1">
    <source>
        <dbReference type="ARBA" id="ARBA00023015"/>
    </source>
</evidence>
<protein>
    <submittedName>
        <fullName evidence="5">Phosphonate metabolism transcriptional regulator PhnF</fullName>
    </submittedName>
</protein>
<dbReference type="Pfam" id="PF07702">
    <property type="entry name" value="UTRA"/>
    <property type="match status" value="1"/>
</dbReference>
<dbReference type="CDD" id="cd07377">
    <property type="entry name" value="WHTH_GntR"/>
    <property type="match status" value="1"/>
</dbReference>
<keyword evidence="3" id="KW-0804">Transcription</keyword>
<dbReference type="SUPFAM" id="SSF46785">
    <property type="entry name" value="Winged helix' DNA-binding domain"/>
    <property type="match status" value="1"/>
</dbReference>
<reference evidence="5 6" key="1">
    <citation type="journal article" date="2024" name="Chem. Sci.">
        <title>Discovery of megapolipeptins by genome mining of a Burkholderiales bacteria collection.</title>
        <authorList>
            <person name="Paulo B.S."/>
            <person name="Recchia M.J.J."/>
            <person name="Lee S."/>
            <person name="Fergusson C.H."/>
            <person name="Romanowski S.B."/>
            <person name="Hernandez A."/>
            <person name="Krull N."/>
            <person name="Liu D.Y."/>
            <person name="Cavanagh H."/>
            <person name="Bos A."/>
            <person name="Gray C.A."/>
            <person name="Murphy B.T."/>
            <person name="Linington R.G."/>
            <person name="Eustaquio A.S."/>
        </authorList>
    </citation>
    <scope>NUCLEOTIDE SEQUENCE [LARGE SCALE GENOMIC DNA]</scope>
    <source>
        <strain evidence="5 6">RL21-008-BIB-A</strain>
    </source>
</reference>
<evidence type="ECO:0000256" key="3">
    <source>
        <dbReference type="ARBA" id="ARBA00023163"/>
    </source>
</evidence>
<dbReference type="SMART" id="SM00866">
    <property type="entry name" value="UTRA"/>
    <property type="match status" value="1"/>
</dbReference>
<dbReference type="PRINTS" id="PR00035">
    <property type="entry name" value="HTHGNTR"/>
</dbReference>
<dbReference type="InterPro" id="IPR036388">
    <property type="entry name" value="WH-like_DNA-bd_sf"/>
</dbReference>
<dbReference type="Pfam" id="PF00392">
    <property type="entry name" value="GntR"/>
    <property type="match status" value="1"/>
</dbReference>
<dbReference type="PROSITE" id="PS50949">
    <property type="entry name" value="HTH_GNTR"/>
    <property type="match status" value="1"/>
</dbReference>
<feature type="domain" description="HTH gntR-type" evidence="4">
    <location>
        <begin position="7"/>
        <end position="77"/>
    </location>
</feature>
<dbReference type="Gene3D" id="3.40.1410.10">
    <property type="entry name" value="Chorismate lyase-like"/>
    <property type="match status" value="1"/>
</dbReference>
<dbReference type="RefSeq" id="WP_408160445.1">
    <property type="nucleotide sequence ID" value="NZ_JAQQFM010000013.1"/>
</dbReference>
<accession>A0ABW9AE72</accession>
<dbReference type="InterPro" id="IPR012702">
    <property type="entry name" value="CP_lyase_PhnF"/>
</dbReference>
<dbReference type="InterPro" id="IPR036390">
    <property type="entry name" value="WH_DNA-bd_sf"/>
</dbReference>
<keyword evidence="6" id="KW-1185">Reference proteome</keyword>
<comment type="caution">
    <text evidence="5">The sequence shown here is derived from an EMBL/GenBank/DDBJ whole genome shotgun (WGS) entry which is preliminary data.</text>
</comment>
<dbReference type="InterPro" id="IPR011663">
    <property type="entry name" value="UTRA"/>
</dbReference>
<proteinExistence type="predicted"/>
<dbReference type="InterPro" id="IPR050679">
    <property type="entry name" value="Bact_HTH_transcr_reg"/>
</dbReference>
<keyword evidence="1" id="KW-0805">Transcription regulation</keyword>
<evidence type="ECO:0000259" key="4">
    <source>
        <dbReference type="PROSITE" id="PS50949"/>
    </source>
</evidence>
<dbReference type="NCBIfam" id="TIGR02325">
    <property type="entry name" value="C_P_lyase_phnF"/>
    <property type="match status" value="1"/>
</dbReference>
<dbReference type="PANTHER" id="PTHR44846:SF1">
    <property type="entry name" value="MANNOSYL-D-GLYCERATE TRANSPORT_METABOLISM SYSTEM REPRESSOR MNGR-RELATED"/>
    <property type="match status" value="1"/>
</dbReference>
<evidence type="ECO:0000313" key="6">
    <source>
        <dbReference type="Proteomes" id="UP001629246"/>
    </source>
</evidence>